<dbReference type="RefSeq" id="WP_345528456.1">
    <property type="nucleotide sequence ID" value="NZ_BAABKN010000023.1"/>
</dbReference>
<dbReference type="EMBL" id="BAABKN010000023">
    <property type="protein sequence ID" value="GAA4748952.1"/>
    <property type="molecule type" value="Genomic_DNA"/>
</dbReference>
<proteinExistence type="predicted"/>
<evidence type="ECO:0000313" key="2">
    <source>
        <dbReference type="Proteomes" id="UP001499882"/>
    </source>
</evidence>
<comment type="caution">
    <text evidence="1">The sequence shown here is derived from an EMBL/GenBank/DDBJ whole genome shotgun (WGS) entry which is preliminary data.</text>
</comment>
<protein>
    <submittedName>
        <fullName evidence="1">Uncharacterized protein</fullName>
    </submittedName>
</protein>
<accession>A0ABP8Z7P8</accession>
<dbReference type="PROSITE" id="PS51257">
    <property type="entry name" value="PROKAR_LIPOPROTEIN"/>
    <property type="match status" value="1"/>
</dbReference>
<sequence>MGIVGVRRALAITVLGLMLAGLTLSGCSEAVDGARAVQTRIGRLHQVVDVDVTTPGTERTAAITVTYDDSVDQPSVLAGLVAAVVEVADGLKYPAYPLTLVPATEPASTLTIGGAFPRPAVEDAVLTTWFTLTGALLGSVGYVAGPDGERITVDSAGGAAHDLAEVQRIGHGTARTTWVFRAGTATFTMGGRVRPADLGLFQAVQRNAGVEGQPVWARGWQLDRRSGHVRLDLDLAFGDAGPTLGQLTVARYGRTLAPLAHNSLIALDRSRQRAWLTLHSGDDTFAAWASGQTPGRGRDPLGRGWDVWLVQQAAGVS</sequence>
<dbReference type="Proteomes" id="UP001499882">
    <property type="component" value="Unassembled WGS sequence"/>
</dbReference>
<gene>
    <name evidence="1" type="ORF">GCM10023350_37440</name>
</gene>
<evidence type="ECO:0000313" key="1">
    <source>
        <dbReference type="EMBL" id="GAA4748952.1"/>
    </source>
</evidence>
<name>A0ABP8Z7P8_9ACTN</name>
<keyword evidence="2" id="KW-1185">Reference proteome</keyword>
<reference evidence="2" key="1">
    <citation type="journal article" date="2019" name="Int. J. Syst. Evol. Microbiol.">
        <title>The Global Catalogue of Microorganisms (GCM) 10K type strain sequencing project: providing services to taxonomists for standard genome sequencing and annotation.</title>
        <authorList>
            <consortium name="The Broad Institute Genomics Platform"/>
            <consortium name="The Broad Institute Genome Sequencing Center for Infectious Disease"/>
            <person name="Wu L."/>
            <person name="Ma J."/>
        </authorList>
    </citation>
    <scope>NUCLEOTIDE SEQUENCE [LARGE SCALE GENOMIC DNA]</scope>
    <source>
        <strain evidence="2">JCM 18532</strain>
    </source>
</reference>
<organism evidence="1 2">
    <name type="scientific">Nocardioides endophyticus</name>
    <dbReference type="NCBI Taxonomy" id="1353775"/>
    <lineage>
        <taxon>Bacteria</taxon>
        <taxon>Bacillati</taxon>
        <taxon>Actinomycetota</taxon>
        <taxon>Actinomycetes</taxon>
        <taxon>Propionibacteriales</taxon>
        <taxon>Nocardioidaceae</taxon>
        <taxon>Nocardioides</taxon>
    </lineage>
</organism>